<evidence type="ECO:0000313" key="5">
    <source>
        <dbReference type="Proteomes" id="UP000078550"/>
    </source>
</evidence>
<protein>
    <submittedName>
        <fullName evidence="3">PIR Superfamily Protein</fullName>
    </submittedName>
</protein>
<evidence type="ECO:0000256" key="1">
    <source>
        <dbReference type="SAM" id="MobiDB-lite"/>
    </source>
</evidence>
<evidence type="ECO:0000313" key="4">
    <source>
        <dbReference type="EMBL" id="SBT57592.1"/>
    </source>
</evidence>
<feature type="transmembrane region" description="Helical" evidence="2">
    <location>
        <begin position="283"/>
        <end position="302"/>
    </location>
</feature>
<dbReference type="Pfam" id="PF05795">
    <property type="entry name" value="Plasmodium_Vir"/>
    <property type="match status" value="1"/>
</dbReference>
<dbReference type="EMBL" id="FLRD01001565">
    <property type="protein sequence ID" value="SBT57592.1"/>
    <property type="molecule type" value="Genomic_DNA"/>
</dbReference>
<keyword evidence="2" id="KW-0472">Membrane</keyword>
<evidence type="ECO:0000313" key="3">
    <source>
        <dbReference type="EMBL" id="SBT57396.1"/>
    </source>
</evidence>
<evidence type="ECO:0000313" key="6">
    <source>
        <dbReference type="Proteomes" id="UP000078555"/>
    </source>
</evidence>
<feature type="region of interest" description="Disordered" evidence="1">
    <location>
        <begin position="243"/>
        <end position="265"/>
    </location>
</feature>
<dbReference type="Proteomes" id="UP000078550">
    <property type="component" value="Unassembled WGS sequence"/>
</dbReference>
<accession>A0A1A9AMF4</accession>
<gene>
    <name evidence="4" type="ORF">POVWA1_082530</name>
    <name evidence="3" type="ORF">POVWA2_079280</name>
</gene>
<dbReference type="InterPro" id="IPR008780">
    <property type="entry name" value="Plasmodium_Vir"/>
</dbReference>
<name>A0A1A9AMF4_PLAOA</name>
<organism evidence="3 5">
    <name type="scientific">Plasmodium ovale wallikeri</name>
    <dbReference type="NCBI Taxonomy" id="864142"/>
    <lineage>
        <taxon>Eukaryota</taxon>
        <taxon>Sar</taxon>
        <taxon>Alveolata</taxon>
        <taxon>Apicomplexa</taxon>
        <taxon>Aconoidasida</taxon>
        <taxon>Haemosporida</taxon>
        <taxon>Plasmodiidae</taxon>
        <taxon>Plasmodium</taxon>
        <taxon>Plasmodium (Plasmodium)</taxon>
    </lineage>
</organism>
<proteinExistence type="predicted"/>
<dbReference type="Proteomes" id="UP000078555">
    <property type="component" value="Unassembled WGS sequence"/>
</dbReference>
<dbReference type="EMBL" id="FLRE01001828">
    <property type="protein sequence ID" value="SBT57396.1"/>
    <property type="molecule type" value="Genomic_DNA"/>
</dbReference>
<keyword evidence="2" id="KW-1133">Transmembrane helix</keyword>
<reference evidence="3" key="2">
    <citation type="submission" date="2016-05" db="EMBL/GenBank/DDBJ databases">
        <authorList>
            <person name="Lavstsen T."/>
            <person name="Jespersen J.S."/>
        </authorList>
    </citation>
    <scope>NUCLEOTIDE SEQUENCE [LARGE SCALE GENOMIC DNA]</scope>
</reference>
<reference evidence="5 6" key="1">
    <citation type="submission" date="2016-05" db="EMBL/GenBank/DDBJ databases">
        <authorList>
            <person name="Naeem Raeece"/>
        </authorList>
    </citation>
    <scope>NUCLEOTIDE SEQUENCE [LARGE SCALE GENOMIC DNA]</scope>
</reference>
<evidence type="ECO:0000256" key="2">
    <source>
        <dbReference type="SAM" id="Phobius"/>
    </source>
</evidence>
<keyword evidence="2" id="KW-0812">Transmembrane</keyword>
<keyword evidence="6" id="KW-1185">Reference proteome</keyword>
<sequence length="357" mass="42305">MSGGKPDYTLDLFVHNDDTLKHSQLYKLYNNFQNAKCEDGGTNDLCIKNYYKDVHPSDIELYKKLQINLKKIYKSDLPFFRPTSEDIPKDKLCIYLKYWLYDEVIINKIDNTRIAKIFNTWEKEKITECSECKCTLYNMKFQEIKHIKSFYDYFLLYDKNESNINNEIITNPYCQYFMETYRMQQFKEMQCTDTRRNMPDCKEFIEYIHKYIKFDENLSSLSCKNEQRSADYFHHAQHDGRTQARAQWKEEADEEEDPPVHESAPVMAPSVGIPEEEENTAPVLASVTLMSVFIILFILYEFTPFRYMVQSGTRSFQRIIQNVIGKGTISESNFSEGEYDNSDYAEYSIAYHSFQNS</sequence>
<dbReference type="AlphaFoldDB" id="A0A1A9AMF4"/>